<dbReference type="RefSeq" id="WP_033897375.1">
    <property type="nucleotide sequence ID" value="NZ_CP014546.1"/>
</dbReference>
<proteinExistence type="predicted"/>
<gene>
    <name evidence="2" type="ORF">AYR47_10075</name>
</gene>
<dbReference type="EMBL" id="CP014546">
    <property type="protein sequence ID" value="AMN78651.1"/>
    <property type="molecule type" value="Genomic_DNA"/>
</dbReference>
<accession>A0A127HW90</accession>
<dbReference type="AlphaFoldDB" id="A0A127HW90"/>
<evidence type="ECO:0000256" key="1">
    <source>
        <dbReference type="SAM" id="MobiDB-lite"/>
    </source>
</evidence>
<reference evidence="2 3" key="1">
    <citation type="submission" date="2016-02" db="EMBL/GenBank/DDBJ databases">
        <title>Complete genome sequence of Pseudomonas azotoformans S4.</title>
        <authorList>
            <person name="Fang Y."/>
            <person name="Wu L."/>
            <person name="Feng G."/>
        </authorList>
    </citation>
    <scope>NUCLEOTIDE SEQUENCE [LARGE SCALE GENOMIC DNA]</scope>
    <source>
        <strain evidence="2 3">S4</strain>
    </source>
</reference>
<name>A0A127HW90_PSEAZ</name>
<sequence>MLKDQKSIQVIAAFEAVLAREIDVVDIQVQAELLLDRRFEPWFGKRSDVLDRPQVGLNVVQVFAPAPVAGHQGGLAAGVPAGQLQHDRRRPQR</sequence>
<protein>
    <submittedName>
        <fullName evidence="2">Uncharacterized protein</fullName>
    </submittedName>
</protein>
<dbReference type="KEGG" id="pazo:AYR47_10075"/>
<organism evidence="2 3">
    <name type="scientific">Pseudomonas azotoformans</name>
    <dbReference type="NCBI Taxonomy" id="47878"/>
    <lineage>
        <taxon>Bacteria</taxon>
        <taxon>Pseudomonadati</taxon>
        <taxon>Pseudomonadota</taxon>
        <taxon>Gammaproteobacteria</taxon>
        <taxon>Pseudomonadales</taxon>
        <taxon>Pseudomonadaceae</taxon>
        <taxon>Pseudomonas</taxon>
    </lineage>
</organism>
<feature type="region of interest" description="Disordered" evidence="1">
    <location>
        <begin position="74"/>
        <end position="93"/>
    </location>
</feature>
<evidence type="ECO:0000313" key="2">
    <source>
        <dbReference type="EMBL" id="AMN78651.1"/>
    </source>
</evidence>
<dbReference type="Proteomes" id="UP000070516">
    <property type="component" value="Chromosome"/>
</dbReference>
<evidence type="ECO:0000313" key="3">
    <source>
        <dbReference type="Proteomes" id="UP000070516"/>
    </source>
</evidence>